<dbReference type="AlphaFoldDB" id="A0A140DXB1"/>
<keyword evidence="2" id="KW-1185">Reference proteome</keyword>
<evidence type="ECO:0000313" key="2">
    <source>
        <dbReference type="Proteomes" id="UP000069771"/>
    </source>
</evidence>
<accession>A0A140DXB1</accession>
<protein>
    <submittedName>
        <fullName evidence="1">Uncharacterized protein</fullName>
    </submittedName>
</protein>
<proteinExistence type="predicted"/>
<sequence length="51" mass="5854">MGIRPFLDLRNYKGVTAPFDLFPVYRGTLLRTGRLQPEEAAHQTEAGVRYM</sequence>
<reference evidence="1 2" key="1">
    <citation type="journal article" date="2016" name="Gut Pathog.">
        <title>Whole genome sequencing of "Faecalibaculum rodentium" ALO17, isolated from C57BL/6J laboratory mouse feces.</title>
        <authorList>
            <person name="Lim S."/>
            <person name="Chang D.H."/>
            <person name="Ahn S."/>
            <person name="Kim B.C."/>
        </authorList>
    </citation>
    <scope>NUCLEOTIDE SEQUENCE [LARGE SCALE GENOMIC DNA]</scope>
    <source>
        <strain evidence="1 2">Alo17</strain>
    </source>
</reference>
<evidence type="ECO:0000313" key="1">
    <source>
        <dbReference type="EMBL" id="AMK55288.1"/>
    </source>
</evidence>
<dbReference type="Proteomes" id="UP000069771">
    <property type="component" value="Chromosome"/>
</dbReference>
<organism evidence="1 2">
    <name type="scientific">Faecalibaculum rodentium</name>
    <dbReference type="NCBI Taxonomy" id="1702221"/>
    <lineage>
        <taxon>Bacteria</taxon>
        <taxon>Bacillati</taxon>
        <taxon>Bacillota</taxon>
        <taxon>Erysipelotrichia</taxon>
        <taxon>Erysipelotrichales</taxon>
        <taxon>Erysipelotrichaceae</taxon>
        <taxon>Faecalibaculum</taxon>
    </lineage>
</organism>
<dbReference type="EMBL" id="CP011391">
    <property type="protein sequence ID" value="AMK55288.1"/>
    <property type="molecule type" value="Genomic_DNA"/>
</dbReference>
<dbReference type="KEGG" id="fro:AALO17_21540"/>
<name>A0A140DXB1_9FIRM</name>
<gene>
    <name evidence="1" type="ORF">AALO17_21540</name>
</gene>